<organism evidence="1 2">
    <name type="scientific">Rhabditophanes sp. KR3021</name>
    <dbReference type="NCBI Taxonomy" id="114890"/>
    <lineage>
        <taxon>Eukaryota</taxon>
        <taxon>Metazoa</taxon>
        <taxon>Ecdysozoa</taxon>
        <taxon>Nematoda</taxon>
        <taxon>Chromadorea</taxon>
        <taxon>Rhabditida</taxon>
        <taxon>Tylenchina</taxon>
        <taxon>Panagrolaimomorpha</taxon>
        <taxon>Strongyloidoidea</taxon>
        <taxon>Alloionematidae</taxon>
        <taxon>Rhabditophanes</taxon>
    </lineage>
</organism>
<dbReference type="Proteomes" id="UP000095286">
    <property type="component" value="Unplaced"/>
</dbReference>
<accession>A0AC35U7W5</accession>
<evidence type="ECO:0000313" key="2">
    <source>
        <dbReference type="WBParaSite" id="RSKR_0000840100.1"/>
    </source>
</evidence>
<protein>
    <submittedName>
        <fullName evidence="2">Aldolase_II domain-containing protein</fullName>
    </submittedName>
</protein>
<reference evidence="2" key="1">
    <citation type="submission" date="2016-11" db="UniProtKB">
        <authorList>
            <consortium name="WormBaseParasite"/>
        </authorList>
    </citation>
    <scope>IDENTIFICATION</scope>
    <source>
        <strain evidence="2">KR3021</strain>
    </source>
</reference>
<evidence type="ECO:0000313" key="1">
    <source>
        <dbReference type="Proteomes" id="UP000095286"/>
    </source>
</evidence>
<dbReference type="WBParaSite" id="RSKR_0000840100.1">
    <property type="protein sequence ID" value="RSKR_0000840100.1"/>
    <property type="gene ID" value="RSKR_0000840100"/>
</dbReference>
<name>A0AC35U7W5_9BILA</name>
<sequence>MDRDDPEYIKDLQRPAAIKEDLYEMERRKRVQQILDSKNFCTQLENVIKKDIPSNEEEVNHLRDLERIAQRTLPNYCTSLPMYKPFTQNIIPIFDISNLSQYAKAEKATRCKLASLCRLIDNFQWTQGFKNHISARSPLNEKEMFINPHGLLYHEVTASSLLRLSVNGEILDGGSTNMAININKFYLHQFIYKYRQDVKCIIHIQTGAVSAVSSMKSGLLPICQEAIIIGPIGYTEFNGNSLNINEESFKFCTTLGHKNVIFIKNDGFLACGDTIEEAFYFAYNTITACETQLRAIKVGIQNLDIPNKEVVEDNYDNAKNEVRRMRTGLYLSSNPKEYKWKLGELEWEAWMRVLDNLNLKTGHFYKRAITKTKSQTFNQKVDDVATPPSSISTGALDESDPESLKTFRLAAMRKEQEKMSWMNSPNVYQKVRTLECGTMNPKVITKWIQDIDHLSGVYETPIPYKQSTQFSVLGGNPREFKAKQHAMKMCGVTGTKNAGPQSQIFDATSVDALPRPFNDFEERQFNERGHVVTFGAASKGIIQSKYRAQAQIFNQIYTPNPFSLETNETISDYITYIQNKDKKNKVIDNNQNDVLRSDADEASIAEAIQMYNKSKNNSKFKLKQASADTSGCHDFSLQDTTNIVKTETSGGSRKFI</sequence>
<proteinExistence type="predicted"/>